<protein>
    <submittedName>
        <fullName evidence="1">Uncharacterized protein</fullName>
    </submittedName>
</protein>
<dbReference type="KEGG" id="mars:A8C75_20875"/>
<evidence type="ECO:0000313" key="1">
    <source>
        <dbReference type="EMBL" id="ANG64687.1"/>
    </source>
</evidence>
<proteinExistence type="predicted"/>
<gene>
    <name evidence="1" type="ORF">A8C75_20875</name>
</gene>
<reference evidence="1 2" key="2">
    <citation type="journal article" date="2018" name="Int. J. Syst. Evol. Microbiol.">
        <title>Marinobacterium aestuarii sp. nov., a benzene-degrading marine bacterium isolated from estuary sediment.</title>
        <authorList>
            <person name="Bae S.S."/>
            <person name="Jung J."/>
            <person name="Chung D."/>
            <person name="Baek K."/>
        </authorList>
    </citation>
    <scope>NUCLEOTIDE SEQUENCE [LARGE SCALE GENOMIC DNA]</scope>
    <source>
        <strain evidence="1 2">ST58-10</strain>
    </source>
</reference>
<dbReference type="Proteomes" id="UP000078070">
    <property type="component" value="Chromosome"/>
</dbReference>
<dbReference type="EMBL" id="CP015839">
    <property type="protein sequence ID" value="ANG64687.1"/>
    <property type="molecule type" value="Genomic_DNA"/>
</dbReference>
<keyword evidence="2" id="KW-1185">Reference proteome</keyword>
<accession>A0A1A9F3A8</accession>
<name>A0A1A9F3A8_9GAMM</name>
<organism evidence="1 2">
    <name type="scientific">Marinobacterium aestuarii</name>
    <dbReference type="NCBI Taxonomy" id="1821621"/>
    <lineage>
        <taxon>Bacteria</taxon>
        <taxon>Pseudomonadati</taxon>
        <taxon>Pseudomonadota</taxon>
        <taxon>Gammaproteobacteria</taxon>
        <taxon>Oceanospirillales</taxon>
        <taxon>Oceanospirillaceae</taxon>
        <taxon>Marinobacterium</taxon>
    </lineage>
</organism>
<reference evidence="2" key="1">
    <citation type="submission" date="2016-05" db="EMBL/GenBank/DDBJ databases">
        <authorList>
            <person name="Baek K."/>
            <person name="Yang S.-J."/>
        </authorList>
    </citation>
    <scope>NUCLEOTIDE SEQUENCE [LARGE SCALE GENOMIC DNA]</scope>
    <source>
        <strain evidence="2">ST58-10</strain>
    </source>
</reference>
<dbReference type="AlphaFoldDB" id="A0A1A9F3A8"/>
<evidence type="ECO:0000313" key="2">
    <source>
        <dbReference type="Proteomes" id="UP000078070"/>
    </source>
</evidence>
<sequence length="102" mass="10839">MLGALQASRPADKYAAVVKTGQSCASTSPVLTLLSHGWAAASGAVYLPHVRVIAEQYPIRKNPGLIETGVSVIKCLAMTYFHMEHTTLPLEVLGFTTGRRGG</sequence>